<evidence type="ECO:0000256" key="2">
    <source>
        <dbReference type="RuleBase" id="RU369032"/>
    </source>
</evidence>
<keyword evidence="2" id="KW-0963">Cytoplasm</keyword>
<evidence type="ECO:0000256" key="3">
    <source>
        <dbReference type="SAM" id="MobiDB-lite"/>
    </source>
</evidence>
<dbReference type="Pfam" id="PF04969">
    <property type="entry name" value="CS"/>
    <property type="match status" value="1"/>
</dbReference>
<dbReference type="CDD" id="cd06465">
    <property type="entry name" value="p23_hB-ind1_like"/>
    <property type="match status" value="1"/>
</dbReference>
<reference evidence="5 6" key="1">
    <citation type="journal article" date="2022" name="Cell">
        <title>Repeat-based holocentromeres influence genome architecture and karyotype evolution.</title>
        <authorList>
            <person name="Hofstatter P.G."/>
            <person name="Thangavel G."/>
            <person name="Lux T."/>
            <person name="Neumann P."/>
            <person name="Vondrak T."/>
            <person name="Novak P."/>
            <person name="Zhang M."/>
            <person name="Costa L."/>
            <person name="Castellani M."/>
            <person name="Scott A."/>
            <person name="Toegelov H."/>
            <person name="Fuchs J."/>
            <person name="Mata-Sucre Y."/>
            <person name="Dias Y."/>
            <person name="Vanzela A.L.L."/>
            <person name="Huettel B."/>
            <person name="Almeida C.C.S."/>
            <person name="Simkova H."/>
            <person name="Souza G."/>
            <person name="Pedrosa-Harand A."/>
            <person name="Macas J."/>
            <person name="Mayer K.F.X."/>
            <person name="Houben A."/>
            <person name="Marques A."/>
        </authorList>
    </citation>
    <scope>NUCLEOTIDE SEQUENCE [LARGE SCALE GENOMIC DNA]</scope>
    <source>
        <strain evidence="5">RhyTen1mFocal</strain>
    </source>
</reference>
<dbReference type="EMBL" id="JAMRDG010000002">
    <property type="protein sequence ID" value="KAJ3685898.1"/>
    <property type="molecule type" value="Genomic_DNA"/>
</dbReference>
<dbReference type="PANTHER" id="PTHR22932:SF1">
    <property type="entry name" value="CO-CHAPERONE PROTEIN DAF-41"/>
    <property type="match status" value="1"/>
</dbReference>
<comment type="function">
    <text evidence="2">Acts as a co-chaperone for HSP90.</text>
</comment>
<dbReference type="AlphaFoldDB" id="A0AAD5Z2A7"/>
<dbReference type="GO" id="GO:0006457">
    <property type="term" value="P:protein folding"/>
    <property type="evidence" value="ECO:0007669"/>
    <property type="project" value="TreeGrafter"/>
</dbReference>
<dbReference type="InterPro" id="IPR045250">
    <property type="entry name" value="p23-like"/>
</dbReference>
<dbReference type="GO" id="GO:0051087">
    <property type="term" value="F:protein-folding chaperone binding"/>
    <property type="evidence" value="ECO:0007669"/>
    <property type="project" value="TreeGrafter"/>
</dbReference>
<dbReference type="PANTHER" id="PTHR22932">
    <property type="entry name" value="TELOMERASE-BINDING PROTEIN P23 HSP90 CO-CHAPERONE"/>
    <property type="match status" value="1"/>
</dbReference>
<dbReference type="Proteomes" id="UP001210211">
    <property type="component" value="Unassembled WGS sequence"/>
</dbReference>
<name>A0AAD5Z2A7_9POAL</name>
<dbReference type="PROSITE" id="PS51203">
    <property type="entry name" value="CS"/>
    <property type="match status" value="1"/>
</dbReference>
<comment type="subunit">
    <text evidence="2">Interacts with HSP90 in an ATP-dependent manner.</text>
</comment>
<dbReference type="InterPro" id="IPR008978">
    <property type="entry name" value="HSP20-like_chaperone"/>
</dbReference>
<comment type="similarity">
    <text evidence="1 2">Belongs to the p23/wos2 family.</text>
</comment>
<comment type="subcellular location">
    <subcellularLocation>
        <location evidence="2">Cytoplasm</location>
    </subcellularLocation>
    <subcellularLocation>
        <location evidence="2">Nucleus</location>
    </subcellularLocation>
</comment>
<dbReference type="Gene3D" id="2.60.40.790">
    <property type="match status" value="1"/>
</dbReference>
<dbReference type="InterPro" id="IPR007052">
    <property type="entry name" value="CS_dom"/>
</dbReference>
<evidence type="ECO:0000259" key="4">
    <source>
        <dbReference type="PROSITE" id="PS51203"/>
    </source>
</evidence>
<feature type="domain" description="CS" evidence="4">
    <location>
        <begin position="2"/>
        <end position="90"/>
    </location>
</feature>
<keyword evidence="2" id="KW-0539">Nucleus</keyword>
<evidence type="ECO:0000256" key="1">
    <source>
        <dbReference type="ARBA" id="ARBA00025733"/>
    </source>
</evidence>
<evidence type="ECO:0000313" key="5">
    <source>
        <dbReference type="EMBL" id="KAJ3685898.1"/>
    </source>
</evidence>
<gene>
    <name evidence="5" type="ORF">LUZ61_015062</name>
</gene>
<keyword evidence="6" id="KW-1185">Reference proteome</keyword>
<evidence type="ECO:0000313" key="6">
    <source>
        <dbReference type="Proteomes" id="UP001210211"/>
    </source>
</evidence>
<dbReference type="Gene3D" id="6.10.140.350">
    <property type="match status" value="1"/>
</dbReference>
<dbReference type="GO" id="GO:0005634">
    <property type="term" value="C:nucleus"/>
    <property type="evidence" value="ECO:0007669"/>
    <property type="project" value="UniProtKB-SubCell"/>
</dbReference>
<organism evidence="5 6">
    <name type="scientific">Rhynchospora tenuis</name>
    <dbReference type="NCBI Taxonomy" id="198213"/>
    <lineage>
        <taxon>Eukaryota</taxon>
        <taxon>Viridiplantae</taxon>
        <taxon>Streptophyta</taxon>
        <taxon>Embryophyta</taxon>
        <taxon>Tracheophyta</taxon>
        <taxon>Spermatophyta</taxon>
        <taxon>Magnoliopsida</taxon>
        <taxon>Liliopsida</taxon>
        <taxon>Poales</taxon>
        <taxon>Cyperaceae</taxon>
        <taxon>Cyperoideae</taxon>
        <taxon>Rhynchosporeae</taxon>
        <taxon>Rhynchospora</taxon>
    </lineage>
</organism>
<dbReference type="GO" id="GO:0101031">
    <property type="term" value="C:protein folding chaperone complex"/>
    <property type="evidence" value="ECO:0007669"/>
    <property type="project" value="UniProtKB-ARBA"/>
</dbReference>
<protein>
    <recommendedName>
        <fullName evidence="2">Co-chaperone protein p23</fullName>
    </recommendedName>
</protein>
<feature type="region of interest" description="Disordered" evidence="3">
    <location>
        <begin position="111"/>
        <end position="133"/>
    </location>
</feature>
<dbReference type="GO" id="GO:0051879">
    <property type="term" value="F:Hsp90 protein binding"/>
    <property type="evidence" value="ECO:0007669"/>
    <property type="project" value="UniProtKB-UniRule"/>
</dbReference>
<dbReference type="SUPFAM" id="SSF49764">
    <property type="entry name" value="HSP20-like chaperones"/>
    <property type="match status" value="1"/>
</dbReference>
<keyword evidence="2" id="KW-0143">Chaperone</keyword>
<proteinExistence type="inferred from homology"/>
<dbReference type="FunFam" id="2.60.40.790:FF:000013">
    <property type="entry name" value="Very-long-chain (3R)-3-hydroxyacyl-CoA dehydratase"/>
    <property type="match status" value="1"/>
</dbReference>
<accession>A0AAD5Z2A7</accession>
<sequence length="154" mass="17699">MSRQPEVLWAQRSDRIYLTISIPDAKDVNVKADPTGLFSFSATGPNSEAFSFSLEFFDSIKPEVGKLKTGLRTITCSIYKEKTAWWSHLLKSKEKPAPYIKVDWNKWCDEDDESELSSEDEDDEVDEEDESSDDGMLCKIYFNMSCFYIKSCMV</sequence>
<comment type="caution">
    <text evidence="5">The sequence shown here is derived from an EMBL/GenBank/DDBJ whole genome shotgun (WGS) entry which is preliminary data.</text>
</comment>
<dbReference type="GO" id="GO:0005829">
    <property type="term" value="C:cytosol"/>
    <property type="evidence" value="ECO:0007669"/>
    <property type="project" value="TreeGrafter"/>
</dbReference>
<dbReference type="GO" id="GO:0051131">
    <property type="term" value="P:chaperone-mediated protein complex assembly"/>
    <property type="evidence" value="ECO:0007669"/>
    <property type="project" value="TreeGrafter"/>
</dbReference>